<dbReference type="EMBL" id="BT061018">
    <property type="protein sequence ID" value="ACN25715.1"/>
    <property type="molecule type" value="mRNA"/>
</dbReference>
<dbReference type="GO" id="GO:0007166">
    <property type="term" value="P:cell surface receptor signaling pathway"/>
    <property type="evidence" value="ECO:0007669"/>
    <property type="project" value="InterPro"/>
</dbReference>
<accession>C0HFB2</accession>
<dbReference type="PANTHER" id="PTHR35832">
    <property type="entry name" value="OS12G0248400 PROTEIN-RELATED"/>
    <property type="match status" value="1"/>
</dbReference>
<dbReference type="OrthoDB" id="588053at2759"/>
<name>C0HFB2_MAIZE</name>
<protein>
    <submittedName>
        <fullName evidence="1">Uncharacterized protein</fullName>
    </submittedName>
</protein>
<dbReference type="CDD" id="cd21037">
    <property type="entry name" value="MLKL_NTD"/>
    <property type="match status" value="1"/>
</dbReference>
<dbReference type="GeneID" id="100304388"/>
<proteinExistence type="evidence at transcript level"/>
<dbReference type="InterPro" id="IPR059179">
    <property type="entry name" value="MLKL-like_MCAfunc"/>
</dbReference>
<dbReference type="PANTHER" id="PTHR35832:SF18">
    <property type="match status" value="1"/>
</dbReference>
<sequence length="145" mass="15937">MADLLSFLKTILEAGFSIMSALEKAGHNADDCRRIGQLLQTLSAIANAKYLEDNTTKGLKETLQRASEIVKTCNRKTLVSRAFKANQIADELRGVCIDILLNLNTVLLANVADIKKTVTHTNSMLAQILEICAANPDVRLLRQKV</sequence>
<dbReference type="Gene3D" id="1.20.930.20">
    <property type="entry name" value="Adaptor protein Cbl, N-terminal domain"/>
    <property type="match status" value="1"/>
</dbReference>
<organism evidence="1">
    <name type="scientific">Zea mays</name>
    <name type="common">Maize</name>
    <dbReference type="NCBI Taxonomy" id="4577"/>
    <lineage>
        <taxon>Eukaryota</taxon>
        <taxon>Viridiplantae</taxon>
        <taxon>Streptophyta</taxon>
        <taxon>Embryophyta</taxon>
        <taxon>Tracheophyta</taxon>
        <taxon>Spermatophyta</taxon>
        <taxon>Magnoliopsida</taxon>
        <taxon>Liliopsida</taxon>
        <taxon>Poales</taxon>
        <taxon>Poaceae</taxon>
        <taxon>PACMAD clade</taxon>
        <taxon>Panicoideae</taxon>
        <taxon>Andropogonodae</taxon>
        <taxon>Andropogoneae</taxon>
        <taxon>Tripsacinae</taxon>
        <taxon>Zea</taxon>
    </lineage>
</organism>
<dbReference type="InterPro" id="IPR036537">
    <property type="entry name" value="Adaptor_Cbl_N_dom_sf"/>
</dbReference>
<dbReference type="KEGG" id="zma:100304388"/>
<reference evidence="1" key="1">
    <citation type="journal article" date="2009" name="PLoS Genet.">
        <title>Sequencing, mapping, and analysis of 27,455 maize full-length cDNAs.</title>
        <authorList>
            <person name="Soderlund C."/>
            <person name="Descour A."/>
            <person name="Kudrna D."/>
            <person name="Bomhoff M."/>
            <person name="Boyd L."/>
            <person name="Currie J."/>
            <person name="Angelova A."/>
            <person name="Collura K."/>
            <person name="Wissotski M."/>
            <person name="Ashley E."/>
            <person name="Morrow D."/>
            <person name="Fernandes J."/>
            <person name="Walbot V."/>
            <person name="Yu Y."/>
        </authorList>
    </citation>
    <scope>NUCLEOTIDE SEQUENCE</scope>
    <source>
        <strain evidence="1">B73</strain>
    </source>
</reference>
<dbReference type="RefSeq" id="NP_001159296.1">
    <property type="nucleotide sequence ID" value="NM_001165824.1"/>
</dbReference>
<evidence type="ECO:0000313" key="1">
    <source>
        <dbReference type="EMBL" id="ACN25715.1"/>
    </source>
</evidence>
<dbReference type="AlphaFoldDB" id="C0HFB2"/>